<evidence type="ECO:0000313" key="1">
    <source>
        <dbReference type="EMBL" id="MFI7876107.1"/>
    </source>
</evidence>
<dbReference type="RefSeq" id="WP_315979616.1">
    <property type="nucleotide sequence ID" value="NZ_JBITPR010000066.1"/>
</dbReference>
<evidence type="ECO:0000313" key="2">
    <source>
        <dbReference type="Proteomes" id="UP001614264"/>
    </source>
</evidence>
<dbReference type="Proteomes" id="UP001614264">
    <property type="component" value="Unassembled WGS sequence"/>
</dbReference>
<dbReference type="EMBL" id="JBITPR010000066">
    <property type="protein sequence ID" value="MFI7876107.1"/>
    <property type="molecule type" value="Genomic_DNA"/>
</dbReference>
<reference evidence="1 2" key="1">
    <citation type="submission" date="2024-07" db="EMBL/GenBank/DDBJ databases">
        <title>Whole genome sequencing of Prodigiosin pigment-producing Streptomyces salinarius isolated from rhizosphere soil of Arachis hypogaea.</title>
        <authorList>
            <person name="Vidhya A."/>
            <person name="Ramya S."/>
        </authorList>
    </citation>
    <scope>NUCLEOTIDE SEQUENCE [LARGE SCALE GENOMIC DNA]</scope>
    <source>
        <strain evidence="1 2">VRMG2420</strain>
    </source>
</reference>
<accession>A0ABW8BM28</accession>
<sequence>MPEPLYLPWGTVTPEFWAAPEPGIASPPSGLTPAALRAGLVKVAGIAGDGHLSDAAALAARIDRDATAEFGELDLLTIQVREVRGYLAALAGDHSSGLSWYLHAAQLRVTIQGPGHPDVEAATRRAYSLWRAVPLEPDRQRLGTALLTVATDIHGPESPFVQHIRGRLYDFAVPLPEGRLPGDRVDAGTSSPWGRES</sequence>
<comment type="caution">
    <text evidence="1">The sequence shown here is derived from an EMBL/GenBank/DDBJ whole genome shotgun (WGS) entry which is preliminary data.</text>
</comment>
<gene>
    <name evidence="1" type="ORF">AB4829_36635</name>
</gene>
<name>A0ABW8BM28_9ACTN</name>
<proteinExistence type="predicted"/>
<keyword evidence="2" id="KW-1185">Reference proteome</keyword>
<organism evidence="1 2">
    <name type="scientific">Streptomyces salinarius</name>
    <dbReference type="NCBI Taxonomy" id="2762598"/>
    <lineage>
        <taxon>Bacteria</taxon>
        <taxon>Bacillati</taxon>
        <taxon>Actinomycetota</taxon>
        <taxon>Actinomycetes</taxon>
        <taxon>Kitasatosporales</taxon>
        <taxon>Streptomycetaceae</taxon>
        <taxon>Streptomyces</taxon>
    </lineage>
</organism>
<protein>
    <submittedName>
        <fullName evidence="1">Uncharacterized protein</fullName>
    </submittedName>
</protein>